<protein>
    <recommendedName>
        <fullName evidence="8">Auxin response factor</fullName>
    </recommendedName>
</protein>
<dbReference type="Pfam" id="PF06507">
    <property type="entry name" value="ARF_AD"/>
    <property type="match status" value="1"/>
</dbReference>
<dbReference type="SMART" id="SM01019">
    <property type="entry name" value="B3"/>
    <property type="match status" value="1"/>
</dbReference>
<evidence type="ECO:0000256" key="2">
    <source>
        <dbReference type="ARBA" id="ARBA00007853"/>
    </source>
</evidence>
<feature type="domain" description="TF-B3" evidence="9">
    <location>
        <begin position="123"/>
        <end position="225"/>
    </location>
</feature>
<dbReference type="AlphaFoldDB" id="A0AAN9FN44"/>
<dbReference type="GO" id="GO:0009734">
    <property type="term" value="P:auxin-activated signaling pathway"/>
    <property type="evidence" value="ECO:0007669"/>
    <property type="project" value="UniProtKB-KW"/>
</dbReference>
<evidence type="ECO:0000256" key="1">
    <source>
        <dbReference type="ARBA" id="ARBA00004123"/>
    </source>
</evidence>
<evidence type="ECO:0000256" key="8">
    <source>
        <dbReference type="RuleBase" id="RU004561"/>
    </source>
</evidence>
<dbReference type="Gene3D" id="2.40.330.10">
    <property type="entry name" value="DNA-binding pseudobarrel domain"/>
    <property type="match status" value="1"/>
</dbReference>
<keyword evidence="4 8" id="KW-0238">DNA-binding</keyword>
<name>A0AAN9FN44_CROPI</name>
<evidence type="ECO:0000256" key="6">
    <source>
        <dbReference type="ARBA" id="ARBA00023242"/>
    </source>
</evidence>
<gene>
    <name evidence="10" type="ORF">RIF29_16835</name>
</gene>
<dbReference type="PANTHER" id="PTHR31384">
    <property type="entry name" value="AUXIN RESPONSE FACTOR 4-RELATED"/>
    <property type="match status" value="1"/>
</dbReference>
<dbReference type="InterPro" id="IPR044835">
    <property type="entry name" value="ARF_plant"/>
</dbReference>
<organism evidence="10 11">
    <name type="scientific">Crotalaria pallida</name>
    <name type="common">Smooth rattlebox</name>
    <name type="synonym">Crotalaria striata</name>
    <dbReference type="NCBI Taxonomy" id="3830"/>
    <lineage>
        <taxon>Eukaryota</taxon>
        <taxon>Viridiplantae</taxon>
        <taxon>Streptophyta</taxon>
        <taxon>Embryophyta</taxon>
        <taxon>Tracheophyta</taxon>
        <taxon>Spermatophyta</taxon>
        <taxon>Magnoliopsida</taxon>
        <taxon>eudicotyledons</taxon>
        <taxon>Gunneridae</taxon>
        <taxon>Pentapetalae</taxon>
        <taxon>rosids</taxon>
        <taxon>fabids</taxon>
        <taxon>Fabales</taxon>
        <taxon>Fabaceae</taxon>
        <taxon>Papilionoideae</taxon>
        <taxon>50 kb inversion clade</taxon>
        <taxon>genistoids sensu lato</taxon>
        <taxon>core genistoids</taxon>
        <taxon>Crotalarieae</taxon>
        <taxon>Crotalaria</taxon>
    </lineage>
</organism>
<keyword evidence="7 8" id="KW-0927">Auxin signaling pathway</keyword>
<evidence type="ECO:0000256" key="5">
    <source>
        <dbReference type="ARBA" id="ARBA00023163"/>
    </source>
</evidence>
<dbReference type="EMBL" id="JAYWIO010000003">
    <property type="protein sequence ID" value="KAK7275713.1"/>
    <property type="molecule type" value="Genomic_DNA"/>
</dbReference>
<evidence type="ECO:0000313" key="10">
    <source>
        <dbReference type="EMBL" id="KAK7275713.1"/>
    </source>
</evidence>
<dbReference type="InterPro" id="IPR015300">
    <property type="entry name" value="DNA-bd_pseudobarrel_sf"/>
</dbReference>
<dbReference type="GO" id="GO:0006355">
    <property type="term" value="P:regulation of DNA-templated transcription"/>
    <property type="evidence" value="ECO:0007669"/>
    <property type="project" value="InterPro"/>
</dbReference>
<dbReference type="Proteomes" id="UP001372338">
    <property type="component" value="Unassembled WGS sequence"/>
</dbReference>
<dbReference type="CDD" id="cd10017">
    <property type="entry name" value="B3_DNA"/>
    <property type="match status" value="1"/>
</dbReference>
<evidence type="ECO:0000256" key="7">
    <source>
        <dbReference type="ARBA" id="ARBA00023294"/>
    </source>
</evidence>
<comment type="caution">
    <text evidence="10">The sequence shown here is derived from an EMBL/GenBank/DDBJ whole genome shotgun (WGS) entry which is preliminary data.</text>
</comment>
<dbReference type="GO" id="GO:0005634">
    <property type="term" value="C:nucleus"/>
    <property type="evidence" value="ECO:0007669"/>
    <property type="project" value="UniProtKB-SubCell"/>
</dbReference>
<reference evidence="10 11" key="1">
    <citation type="submission" date="2024-01" db="EMBL/GenBank/DDBJ databases">
        <title>The genomes of 5 underutilized Papilionoideae crops provide insights into root nodulation and disease resistanc.</title>
        <authorList>
            <person name="Yuan L."/>
        </authorList>
    </citation>
    <scope>NUCLEOTIDE SEQUENCE [LARGE SCALE GENOMIC DNA]</scope>
    <source>
        <strain evidence="10">ZHUSHIDOU_FW_LH</strain>
        <tissue evidence="10">Leaf</tissue>
    </source>
</reference>
<dbReference type="GO" id="GO:0003677">
    <property type="term" value="F:DNA binding"/>
    <property type="evidence" value="ECO:0007669"/>
    <property type="project" value="UniProtKB-KW"/>
</dbReference>
<evidence type="ECO:0000313" key="11">
    <source>
        <dbReference type="Proteomes" id="UP001372338"/>
    </source>
</evidence>
<sequence length="593" mass="64825">MSPSDTRRSSPPSPSHVAPKIWRAVAGAAVQIPNLLSRVYYFPQGHLEQASLSPSSLHYSSLHSLPAVHCHLTNVQFLADPISDEVFAKLQLQPIPNGFVAGSPIVLTGDGNGGGGGDKIVSYAKILTPSDANNGGGFSVPRFCADSVFPPLNFKKEPPVQNLKVTDVHGVVWQFRHIYRGTPRRHLLTTGWSKFVTAKKLVAGDSVVFMKNSEEEVFVGIRRVLRHSNAAPQRNYRAEEEEGEELQQEGEGYWRRGRGRVSERAVAEAAEAAAQGMPFEVVYYPRGTGWSDFVVKAEVVEEAMKGVWGHGMRVKMAVETEDSSRMTWFQGTVTSASALDNGPWSGSPWRMLQVAWDEPEVLPNAKRVSPWQVELVSPTSSLHSAFPPTKKFRAAQDSGVLSDREGDPYFPMTWFTNSTMGHWNQTLLSSKTFPACIQGARHDVFSASNVSNLTNDVDNSYLLMGSSSSGNNTMPMLKSVSTELNIGSSQSDDLSPNSQGSLPSFGTEFPVSHNFNTAKVGSGSILLFGKIIQPVERDMHDAGCKEDYGSKGCSYAETEGIDNPPDHSPSYSKLLNRLDVQSQRPSPVEACYL</sequence>
<dbReference type="PANTHER" id="PTHR31384:SF94">
    <property type="entry name" value="AUXIN RESPONSE FACTOR 17"/>
    <property type="match status" value="1"/>
</dbReference>
<dbReference type="PROSITE" id="PS50863">
    <property type="entry name" value="B3"/>
    <property type="match status" value="1"/>
</dbReference>
<evidence type="ECO:0000256" key="3">
    <source>
        <dbReference type="ARBA" id="ARBA00023015"/>
    </source>
</evidence>
<accession>A0AAN9FN44</accession>
<dbReference type="Pfam" id="PF02362">
    <property type="entry name" value="B3"/>
    <property type="match status" value="1"/>
</dbReference>
<evidence type="ECO:0000259" key="9">
    <source>
        <dbReference type="PROSITE" id="PS50863"/>
    </source>
</evidence>
<comment type="subunit">
    <text evidence="8">Homodimers and heterodimers.</text>
</comment>
<comment type="subcellular location">
    <subcellularLocation>
        <location evidence="1 8">Nucleus</location>
    </subcellularLocation>
</comment>
<proteinExistence type="inferred from homology"/>
<keyword evidence="6 8" id="KW-0539">Nucleus</keyword>
<dbReference type="SUPFAM" id="SSF101936">
    <property type="entry name" value="DNA-binding pseudobarrel domain"/>
    <property type="match status" value="1"/>
</dbReference>
<comment type="similarity">
    <text evidence="2 8">Belongs to the ARF family.</text>
</comment>
<comment type="function">
    <text evidence="8">Auxin response factors (ARFs) are transcriptional factors that bind specifically to the DNA sequence 5'-TGTCTC-3' found in the auxin-responsive promoter elements (AuxREs).</text>
</comment>
<dbReference type="Gene3D" id="2.30.30.1040">
    <property type="match status" value="1"/>
</dbReference>
<keyword evidence="5 8" id="KW-0804">Transcription</keyword>
<dbReference type="FunFam" id="2.40.330.10:FF:000001">
    <property type="entry name" value="Auxin response factor"/>
    <property type="match status" value="1"/>
</dbReference>
<keyword evidence="3 8" id="KW-0805">Transcription regulation</keyword>
<keyword evidence="11" id="KW-1185">Reference proteome</keyword>
<evidence type="ECO:0000256" key="4">
    <source>
        <dbReference type="ARBA" id="ARBA00023125"/>
    </source>
</evidence>
<dbReference type="InterPro" id="IPR010525">
    <property type="entry name" value="ARF_dom"/>
</dbReference>
<dbReference type="InterPro" id="IPR003340">
    <property type="entry name" value="B3_DNA-bd"/>
</dbReference>